<evidence type="ECO:0000256" key="3">
    <source>
        <dbReference type="ARBA" id="ARBA00023274"/>
    </source>
</evidence>
<dbReference type="Pfam" id="PF01249">
    <property type="entry name" value="Ribosomal_S21e"/>
    <property type="match status" value="1"/>
</dbReference>
<evidence type="ECO:0000313" key="5">
    <source>
        <dbReference type="EMBL" id="KAK2961391.1"/>
    </source>
</evidence>
<feature type="compositionally biased region" description="Basic and acidic residues" evidence="4">
    <location>
        <begin position="267"/>
        <end position="281"/>
    </location>
</feature>
<keyword evidence="6" id="KW-1185">Reference proteome</keyword>
<comment type="caution">
    <text evidence="5">The sequence shown here is derived from an EMBL/GenBank/DDBJ whole genome shotgun (WGS) entry which is preliminary data.</text>
</comment>
<feature type="compositionally biased region" description="Basic and acidic residues" evidence="4">
    <location>
        <begin position="384"/>
        <end position="461"/>
    </location>
</feature>
<evidence type="ECO:0000256" key="4">
    <source>
        <dbReference type="SAM" id="MobiDB-lite"/>
    </source>
</evidence>
<feature type="compositionally biased region" description="Polar residues" evidence="4">
    <location>
        <begin position="475"/>
        <end position="486"/>
    </location>
</feature>
<feature type="compositionally biased region" description="Basic and acidic residues" evidence="4">
    <location>
        <begin position="862"/>
        <end position="873"/>
    </location>
</feature>
<feature type="region of interest" description="Disordered" evidence="4">
    <location>
        <begin position="220"/>
        <end position="292"/>
    </location>
</feature>
<feature type="compositionally biased region" description="Basic and acidic residues" evidence="4">
    <location>
        <begin position="1026"/>
        <end position="1035"/>
    </location>
</feature>
<dbReference type="InterPro" id="IPR018279">
    <property type="entry name" value="Ribosomal_eS21_CS"/>
</dbReference>
<feature type="compositionally biased region" description="Polar residues" evidence="4">
    <location>
        <begin position="748"/>
        <end position="759"/>
    </location>
</feature>
<organism evidence="5 6">
    <name type="scientific">Blattamonas nauphoetae</name>
    <dbReference type="NCBI Taxonomy" id="2049346"/>
    <lineage>
        <taxon>Eukaryota</taxon>
        <taxon>Metamonada</taxon>
        <taxon>Preaxostyla</taxon>
        <taxon>Oxymonadida</taxon>
        <taxon>Blattamonas</taxon>
    </lineage>
</organism>
<proteinExistence type="inferred from homology"/>
<comment type="similarity">
    <text evidence="1">Belongs to the eukaryotic ribosomal protein eS21 family.</text>
</comment>
<feature type="compositionally biased region" description="Basic and acidic residues" evidence="4">
    <location>
        <begin position="488"/>
        <end position="535"/>
    </location>
</feature>
<accession>A0ABQ9YCA8</accession>
<feature type="region of interest" description="Disordered" evidence="4">
    <location>
        <begin position="314"/>
        <end position="574"/>
    </location>
</feature>
<feature type="compositionally biased region" description="Polar residues" evidence="4">
    <location>
        <begin position="559"/>
        <end position="570"/>
    </location>
</feature>
<reference evidence="5 6" key="1">
    <citation type="journal article" date="2022" name="bioRxiv">
        <title>Genomics of Preaxostyla Flagellates Illuminates Evolutionary Transitions and the Path Towards Mitochondrial Loss.</title>
        <authorList>
            <person name="Novak L.V.F."/>
            <person name="Treitli S.C."/>
            <person name="Pyrih J."/>
            <person name="Halakuc P."/>
            <person name="Pipaliya S.V."/>
            <person name="Vacek V."/>
            <person name="Brzon O."/>
            <person name="Soukal P."/>
            <person name="Eme L."/>
            <person name="Dacks J.B."/>
            <person name="Karnkowska A."/>
            <person name="Elias M."/>
            <person name="Hampl V."/>
        </authorList>
    </citation>
    <scope>NUCLEOTIDE SEQUENCE [LARGE SCALE GENOMIC DNA]</scope>
    <source>
        <strain evidence="5">NAU3</strain>
        <tissue evidence="5">Gut</tissue>
    </source>
</reference>
<gene>
    <name evidence="5" type="ORF">BLNAU_3512</name>
</gene>
<dbReference type="PROSITE" id="PS00996">
    <property type="entry name" value="RIBOSOMAL_S21E"/>
    <property type="match status" value="1"/>
</dbReference>
<dbReference type="InterPro" id="IPR038579">
    <property type="entry name" value="Ribosomal_eS21_sf"/>
</dbReference>
<evidence type="ECO:0000256" key="2">
    <source>
        <dbReference type="ARBA" id="ARBA00022980"/>
    </source>
</evidence>
<feature type="compositionally biased region" description="Basic and acidic residues" evidence="4">
    <location>
        <begin position="546"/>
        <end position="556"/>
    </location>
</feature>
<feature type="region of interest" description="Disordered" evidence="4">
    <location>
        <begin position="898"/>
        <end position="925"/>
    </location>
</feature>
<evidence type="ECO:0000256" key="1">
    <source>
        <dbReference type="ARBA" id="ARBA00010228"/>
    </source>
</evidence>
<dbReference type="Gene3D" id="3.40.50.300">
    <property type="entry name" value="P-loop containing nucleotide triphosphate hydrolases"/>
    <property type="match status" value="1"/>
</dbReference>
<dbReference type="InterPro" id="IPR001931">
    <property type="entry name" value="Ribosomal_eS21"/>
</dbReference>
<keyword evidence="3" id="KW-0687">Ribonucleoprotein</keyword>
<protein>
    <submittedName>
        <fullName evidence="5">40S ribosomal protein S21</fullName>
    </submittedName>
</protein>
<feature type="compositionally biased region" description="Basic and acidic residues" evidence="4">
    <location>
        <begin position="715"/>
        <end position="728"/>
    </location>
</feature>
<sequence>MQNEKGETVELYIPRKCSATNRLIAADDHASVQLNVPELDANGVITKRFKTYAISGRVRARGESDSALIRLCTEDNLVKESTATNPPRRVPFKISVVICGEKRTGKTQLANLLQGKPFSQEYSPSDTRLTSEYNLCLTGGRESVQITLNEYGSHIHESETNLQDINPYKDADSVIMMFNPNEPSSIDYVNREFTQIPGGIPVNIVCNFIDQIKQDVIDEDSSLHRAPSSENTITEHKTSSQEPINGKNHSDNSPEIPQDASQTTVQDSDHKSESGNEKDTESQSLKNSSPDACDHSEELLMLAEDQNVIEIRQKSGDRGSSQHDQLKEDQNVIEIRQKSGDRGSSQHDQLKEHQTSQSDPPDNHNKAEKQDIQRNVPENTPIDSKVKEGECNEEHNEMVKENSKSHQPSDGEETKKSPDPDPHLGVEENTEKGVKSEDDLSEEKPRQDEEMDKMEKDHNEVNNEQGPAEEVGQEKCNQPETDTQQALPEEKEIHQPQQESLKDEIQPTEEHEETQKDSTDEQTTKSEELNHRVESPHTPLSTTLQKELHEDDKEGADNGQVQNAESQNHPPTIEEPLSIDEKLATLFPSITFSSPHDEDNTNQVVLSRASLLFGFGLSALRRFVILPLLKKKRELLEKRIAQLKMEEAQNWADCVSDASLHSISIFQEMNLGSVSPKTKSKPPKPSPKTDNPRPPSTTSSKQKDVPSPQSLSVGQKEESPSKRPDSPKQAEITPSQTSAFSFHVKATASASHIPPSSKQPLMLPKPIPDKVTTSPPPNQTLSHQSSSLSLSASSIHSPAPSPSNPSLHSSAISLHSSTASPSPHGQTPPATLTPKVKKTKSKTQPKEESKGEGFSGFFSLFKKKEDPTREREKLIKRTVEVRKKEIKSISMDTTLDSFLSNVSDDPPILASQPVHEKPRKKKDVEEEWDWGMVISDVKAAEQKKKEKELKMKREEERNWKAREAERERKLNELKKQQEVQSPATPTVPLDSSPPPEQPQVSLPSYQMISDQPEEKKTKRKKKPKQPKGEKEDEES</sequence>
<feature type="region of interest" description="Disordered" evidence="4">
    <location>
        <begin position="941"/>
        <end position="1035"/>
    </location>
</feature>
<feature type="compositionally biased region" description="Polar residues" evidence="4">
    <location>
        <begin position="251"/>
        <end position="266"/>
    </location>
</feature>
<feature type="compositionally biased region" description="Basic and acidic residues" evidence="4">
    <location>
        <begin position="361"/>
        <end position="372"/>
    </location>
</feature>
<dbReference type="SUPFAM" id="SSF52540">
    <property type="entry name" value="P-loop containing nucleoside triphosphate hydrolases"/>
    <property type="match status" value="1"/>
</dbReference>
<dbReference type="Gene3D" id="3.30.1230.20">
    <property type="match status" value="1"/>
</dbReference>
<evidence type="ECO:0000313" key="6">
    <source>
        <dbReference type="Proteomes" id="UP001281761"/>
    </source>
</evidence>
<feature type="region of interest" description="Disordered" evidence="4">
    <location>
        <begin position="671"/>
        <end position="873"/>
    </location>
</feature>
<name>A0ABQ9YCA8_9EUKA</name>
<dbReference type="EMBL" id="JARBJD010000016">
    <property type="protein sequence ID" value="KAK2961391.1"/>
    <property type="molecule type" value="Genomic_DNA"/>
</dbReference>
<keyword evidence="2 5" id="KW-0689">Ribosomal protein</keyword>
<feature type="compositionally biased region" description="Polar residues" evidence="4">
    <location>
        <begin position="998"/>
        <end position="1009"/>
    </location>
</feature>
<feature type="compositionally biased region" description="Basic and acidic residues" evidence="4">
    <location>
        <begin position="941"/>
        <end position="977"/>
    </location>
</feature>
<dbReference type="GO" id="GO:0005840">
    <property type="term" value="C:ribosome"/>
    <property type="evidence" value="ECO:0007669"/>
    <property type="project" value="UniProtKB-KW"/>
</dbReference>
<feature type="compositionally biased region" description="Low complexity" evidence="4">
    <location>
        <begin position="781"/>
        <end position="824"/>
    </location>
</feature>
<dbReference type="Proteomes" id="UP001281761">
    <property type="component" value="Unassembled WGS sequence"/>
</dbReference>
<dbReference type="InterPro" id="IPR027417">
    <property type="entry name" value="P-loop_NTPase"/>
</dbReference>
<dbReference type="CDD" id="cd00882">
    <property type="entry name" value="Ras_like_GTPase"/>
    <property type="match status" value="1"/>
</dbReference>
<feature type="compositionally biased region" description="Basic and acidic residues" evidence="4">
    <location>
        <begin position="314"/>
        <end position="354"/>
    </location>
</feature>
<dbReference type="PANTHER" id="PTHR10442">
    <property type="entry name" value="40S RIBOSOMAL PROTEIN S21"/>
    <property type="match status" value="1"/>
</dbReference>